<gene>
    <name evidence="2" type="ORF">ACFSW7_08650</name>
</gene>
<organism evidence="2 3">
    <name type="scientific">Gulosibacter faecalis</name>
    <dbReference type="NCBI Taxonomy" id="272240"/>
    <lineage>
        <taxon>Bacteria</taxon>
        <taxon>Bacillati</taxon>
        <taxon>Actinomycetota</taxon>
        <taxon>Actinomycetes</taxon>
        <taxon>Micrococcales</taxon>
        <taxon>Microbacteriaceae</taxon>
        <taxon>Gulosibacter</taxon>
    </lineage>
</organism>
<feature type="transmembrane region" description="Helical" evidence="1">
    <location>
        <begin position="30"/>
        <end position="50"/>
    </location>
</feature>
<dbReference type="EMBL" id="JBHUNE010000006">
    <property type="protein sequence ID" value="MFD2758447.1"/>
    <property type="molecule type" value="Genomic_DNA"/>
</dbReference>
<feature type="transmembrane region" description="Helical" evidence="1">
    <location>
        <begin position="57"/>
        <end position="79"/>
    </location>
</feature>
<feature type="transmembrane region" description="Helical" evidence="1">
    <location>
        <begin position="133"/>
        <end position="153"/>
    </location>
</feature>
<feature type="transmembrane region" description="Helical" evidence="1">
    <location>
        <begin position="444"/>
        <end position="470"/>
    </location>
</feature>
<feature type="transmembrane region" description="Helical" evidence="1">
    <location>
        <begin position="295"/>
        <end position="316"/>
    </location>
</feature>
<keyword evidence="1" id="KW-0472">Membrane</keyword>
<evidence type="ECO:0008006" key="4">
    <source>
        <dbReference type="Google" id="ProtNLM"/>
    </source>
</evidence>
<feature type="transmembrane region" description="Helical" evidence="1">
    <location>
        <begin position="268"/>
        <end position="289"/>
    </location>
</feature>
<proteinExistence type="predicted"/>
<feature type="transmembrane region" description="Helical" evidence="1">
    <location>
        <begin position="99"/>
        <end position="126"/>
    </location>
</feature>
<evidence type="ECO:0000313" key="3">
    <source>
        <dbReference type="Proteomes" id="UP001597492"/>
    </source>
</evidence>
<keyword evidence="3" id="KW-1185">Reference proteome</keyword>
<protein>
    <recommendedName>
        <fullName evidence="4">ABC-2 type transport system permease protein</fullName>
    </recommendedName>
</protein>
<keyword evidence="1" id="KW-0812">Transmembrane</keyword>
<feature type="transmembrane region" description="Helical" evidence="1">
    <location>
        <begin position="477"/>
        <end position="503"/>
    </location>
</feature>
<feature type="transmembrane region" description="Helical" evidence="1">
    <location>
        <begin position="173"/>
        <end position="192"/>
    </location>
</feature>
<dbReference type="RefSeq" id="WP_154651504.1">
    <property type="nucleotide sequence ID" value="NZ_JBHUNE010000006.1"/>
</dbReference>
<feature type="transmembrane region" description="Helical" evidence="1">
    <location>
        <begin position="323"/>
        <end position="340"/>
    </location>
</feature>
<accession>A0ABW5UXL7</accession>
<feature type="transmembrane region" description="Helical" evidence="1">
    <location>
        <begin position="368"/>
        <end position="389"/>
    </location>
</feature>
<keyword evidence="1" id="KW-1133">Transmembrane helix</keyword>
<sequence length="518" mass="54254">MARNLLRVSWGGLFASLRRSSQLRRSTGWMLALAVVGAAAAAVLLTVTLAGDATQRLLLAPLILVAIPLAAFGLGVLGHPSDVLDGRRLGVLGVGPARAATQTLLLGFLHPTAVIALVPYGAFWLARREELEAGTALGLAALGWAGCVLAHRIGTRVGRVVTARRTTREVGAVFWYLVTLVASTLAFALLFLPWREVLDDAIDAIAAVVEWIPAGNLALAGRDEATDVIVLINAAVVAVLGIATWLIERRDVTRSMFARGHGGRVQLGVLRAAPGSATWAIAARTWLSWLRDSRYRLSLITVAILPPLLVFPSWIAGVGSAELVLLPVPIFALLFGWALHNDTAYDSTALWLHATGGLPGRADRLGRAIPTLVTGVVLISVGGLLVWWVTSDPQRAVLVATTSLALLGVGVGGSSIMSAVAPYPVARPGDSPWSQPVSSWGGSFAVHGISLVVELALCGPAIWFGVVALLSVDWNDVWLAAGLGVATGVAVCALGVLVGGQVFTARRTRLLNTATLVD</sequence>
<reference evidence="3" key="1">
    <citation type="journal article" date="2019" name="Int. J. Syst. Evol. Microbiol.">
        <title>The Global Catalogue of Microorganisms (GCM) 10K type strain sequencing project: providing services to taxonomists for standard genome sequencing and annotation.</title>
        <authorList>
            <consortium name="The Broad Institute Genomics Platform"/>
            <consortium name="The Broad Institute Genome Sequencing Center for Infectious Disease"/>
            <person name="Wu L."/>
            <person name="Ma J."/>
        </authorList>
    </citation>
    <scope>NUCLEOTIDE SEQUENCE [LARGE SCALE GENOMIC DNA]</scope>
    <source>
        <strain evidence="3">TISTR 1514</strain>
    </source>
</reference>
<evidence type="ECO:0000256" key="1">
    <source>
        <dbReference type="SAM" id="Phobius"/>
    </source>
</evidence>
<evidence type="ECO:0000313" key="2">
    <source>
        <dbReference type="EMBL" id="MFD2758447.1"/>
    </source>
</evidence>
<comment type="caution">
    <text evidence="2">The sequence shown here is derived from an EMBL/GenBank/DDBJ whole genome shotgun (WGS) entry which is preliminary data.</text>
</comment>
<dbReference type="Proteomes" id="UP001597492">
    <property type="component" value="Unassembled WGS sequence"/>
</dbReference>
<feature type="transmembrane region" description="Helical" evidence="1">
    <location>
        <begin position="396"/>
        <end position="424"/>
    </location>
</feature>
<name>A0ABW5UXL7_9MICO</name>
<feature type="transmembrane region" description="Helical" evidence="1">
    <location>
        <begin position="228"/>
        <end position="247"/>
    </location>
</feature>